<reference evidence="3 4" key="1">
    <citation type="submission" date="2019-02" db="EMBL/GenBank/DDBJ databases">
        <title>Deep-cultivation of Planctomycetes and their phenomic and genomic characterization uncovers novel biology.</title>
        <authorList>
            <person name="Wiegand S."/>
            <person name="Jogler M."/>
            <person name="Boedeker C."/>
            <person name="Pinto D."/>
            <person name="Vollmers J."/>
            <person name="Rivas-Marin E."/>
            <person name="Kohn T."/>
            <person name="Peeters S.H."/>
            <person name="Heuer A."/>
            <person name="Rast P."/>
            <person name="Oberbeckmann S."/>
            <person name="Bunk B."/>
            <person name="Jeske O."/>
            <person name="Meyerdierks A."/>
            <person name="Storesund J.E."/>
            <person name="Kallscheuer N."/>
            <person name="Luecker S."/>
            <person name="Lage O.M."/>
            <person name="Pohl T."/>
            <person name="Merkel B.J."/>
            <person name="Hornburger P."/>
            <person name="Mueller R.-W."/>
            <person name="Bruemmer F."/>
            <person name="Labrenz M."/>
            <person name="Spormann A.M."/>
            <person name="Op den Camp H."/>
            <person name="Overmann J."/>
            <person name="Amann R."/>
            <person name="Jetten M.S.M."/>
            <person name="Mascher T."/>
            <person name="Medema M.H."/>
            <person name="Devos D.P."/>
            <person name="Kaster A.-K."/>
            <person name="Ovreas L."/>
            <person name="Rohde M."/>
            <person name="Galperin M.Y."/>
            <person name="Jogler C."/>
        </authorList>
    </citation>
    <scope>NUCLEOTIDE SEQUENCE [LARGE SCALE GENOMIC DNA]</scope>
    <source>
        <strain evidence="3 4">Pla85_3_4</strain>
    </source>
</reference>
<dbReference type="RefSeq" id="WP_145055250.1">
    <property type="nucleotide sequence ID" value="NZ_CP036433.1"/>
</dbReference>
<dbReference type="Proteomes" id="UP000317648">
    <property type="component" value="Chromosome"/>
</dbReference>
<protein>
    <recommendedName>
        <fullName evidence="2">Coenzyme Q-binding protein COQ10 START domain-containing protein</fullName>
    </recommendedName>
</protein>
<dbReference type="KEGG" id="lcre:Pla8534_44570"/>
<keyword evidence="4" id="KW-1185">Reference proteome</keyword>
<gene>
    <name evidence="3" type="ORF">Pla8534_44570</name>
</gene>
<evidence type="ECO:0000313" key="4">
    <source>
        <dbReference type="Proteomes" id="UP000317648"/>
    </source>
</evidence>
<dbReference type="CDD" id="cd07820">
    <property type="entry name" value="SRPBCC_3"/>
    <property type="match status" value="1"/>
</dbReference>
<dbReference type="InterPro" id="IPR023393">
    <property type="entry name" value="START-like_dom_sf"/>
</dbReference>
<evidence type="ECO:0000256" key="1">
    <source>
        <dbReference type="ARBA" id="ARBA00008918"/>
    </source>
</evidence>
<dbReference type="SUPFAM" id="SSF55961">
    <property type="entry name" value="Bet v1-like"/>
    <property type="match status" value="1"/>
</dbReference>
<dbReference type="EMBL" id="CP036433">
    <property type="protein sequence ID" value="QDU96636.1"/>
    <property type="molecule type" value="Genomic_DNA"/>
</dbReference>
<dbReference type="Pfam" id="PF03364">
    <property type="entry name" value="Polyketide_cyc"/>
    <property type="match status" value="1"/>
</dbReference>
<comment type="similarity">
    <text evidence="1">Belongs to the ribosome association toxin RatA family.</text>
</comment>
<dbReference type="InterPro" id="IPR005031">
    <property type="entry name" value="COQ10_START"/>
</dbReference>
<dbReference type="AlphaFoldDB" id="A0A518DXR3"/>
<proteinExistence type="inferred from homology"/>
<evidence type="ECO:0000259" key="2">
    <source>
        <dbReference type="Pfam" id="PF03364"/>
    </source>
</evidence>
<evidence type="ECO:0000313" key="3">
    <source>
        <dbReference type="EMBL" id="QDU96636.1"/>
    </source>
</evidence>
<dbReference type="OrthoDB" id="9793552at2"/>
<dbReference type="Gene3D" id="3.30.530.20">
    <property type="match status" value="1"/>
</dbReference>
<feature type="domain" description="Coenzyme Q-binding protein COQ10 START" evidence="2">
    <location>
        <begin position="14"/>
        <end position="129"/>
    </location>
</feature>
<organism evidence="3 4">
    <name type="scientific">Lignipirellula cremea</name>
    <dbReference type="NCBI Taxonomy" id="2528010"/>
    <lineage>
        <taxon>Bacteria</taxon>
        <taxon>Pseudomonadati</taxon>
        <taxon>Planctomycetota</taxon>
        <taxon>Planctomycetia</taxon>
        <taxon>Pirellulales</taxon>
        <taxon>Pirellulaceae</taxon>
        <taxon>Lignipirellula</taxon>
    </lineage>
</organism>
<sequence length="163" mass="19026">MGRTHLLERKQTLAAPLEKVFAFFSDASNLEAITPPSLHFQIVTPLPIVMQEGTLIDYRLRLLGVPFSWKTRIDCYEPPVKFVDRQVSGPYDVWRHTHTFAATPEGVEMIDRVEYRLPWSILGDLAHAVYVRRTLEQIFDYRQQTTARLLQETTDRNEWPRLA</sequence>
<accession>A0A518DXR3</accession>
<name>A0A518DXR3_9BACT</name>